<keyword evidence="2" id="KW-1185">Reference proteome</keyword>
<evidence type="ECO:0000313" key="1">
    <source>
        <dbReference type="EMBL" id="KAJ9556428.1"/>
    </source>
</evidence>
<reference evidence="1" key="1">
    <citation type="submission" date="2023-03" db="EMBL/GenBank/DDBJ databases">
        <title>Chromosome-scale reference genome and RAD-based genetic map of yellow starthistle (Centaurea solstitialis) reveal putative structural variation and QTLs associated with invader traits.</title>
        <authorList>
            <person name="Reatini B."/>
            <person name="Cang F.A."/>
            <person name="Jiang Q."/>
            <person name="Mckibben M.T.W."/>
            <person name="Barker M.S."/>
            <person name="Rieseberg L.H."/>
            <person name="Dlugosch K.M."/>
        </authorList>
    </citation>
    <scope>NUCLEOTIDE SEQUENCE</scope>
    <source>
        <strain evidence="1">CAN-66</strain>
        <tissue evidence="1">Leaf</tissue>
    </source>
</reference>
<evidence type="ECO:0008006" key="3">
    <source>
        <dbReference type="Google" id="ProtNLM"/>
    </source>
</evidence>
<proteinExistence type="predicted"/>
<dbReference type="PANTHER" id="PTHR34835">
    <property type="entry name" value="OS07G0283600 PROTEIN-RELATED"/>
    <property type="match status" value="1"/>
</dbReference>
<dbReference type="SUPFAM" id="SSF54001">
    <property type="entry name" value="Cysteine proteinases"/>
    <property type="match status" value="1"/>
</dbReference>
<sequence>MKMKNSCSRFTNTASNPILIASDDDDQFHVSNNQVMEGNKLDNSSHPSGDENETARTHVDEVIPYLRDSLEIHTGVESLLKDLTMEDKQMIRGSRKVLAEIATENINRQSTVAPHAFTASIPMGEFLREPVLLEGSSSRGKATLENLNEELNEQKVVASKTGTTTEWKVDKMAKEENCKKRKLPKEEYADDEKMEVKYNTIRTRTSPRTLYETVIGLNENQKDALYELGLGSIANMTTDGVPDKLAYYVVDVLDPSNMYLKVNTGVILVTIQSIHELLGLPTGGVDLIEATDSPFGLNLVKDWKQQFQKANVRPSDVSRLILKSDSSGFMFKVNFLVLFTSLMMDCYSSGICNFSFLSKIENEQMLSNIDWCEYLYESLRTSKEKWKPNNPECFYSGPLTYLLLLYVNATISKRVFVSSRVSPQSPAITVWNLGLLRKRQTTEIEDGGFGLLPIKESYMQNIQNPKNESIKSPTTPPMEPSKEAKMEAEETLETAVSKYPDDALYDKYKIELDKLFNTKRWFPTTKGVVHAPHCKGKIKLDETVTTTPLSTTCQFDECWNSPGFVAEANEAVDREEERSEKRKSAKKLRMPDFTIDAPSFDLGISPEKKPANLTDWGNEESIIAEPIARGSVAHTKVNRKIKSEAELTPQETSTLRGTRRSIKLGDHLCSPFVNRMANFNPTVKEKRVHEWALASFGLRCDQVFNSSDGVQIIRAGIESLAAHTTCYTSVLDAWESLLNYEERRRNRDSPRRYFFNTAILGNMHMRTRPTNISNMYPLFKKNLSFSAKNNKDVIRLKDIDLAFFPIIKHDHFYVIVFNFKNPAMTIIDSEKNVPGETDAMIRSYGFTPEILHMLLAQHLQNVGHPLAHTLKELEPERLMMDWQIGNVFDESAVFTMRFMETYMGQQRNWKPGFETNATRQVSQISDLRAKYVAKLLYSPCNSKKEYVEKQVERYFTIDQSIRFDMLEQARITRWERLNPYYYPK</sequence>
<gene>
    <name evidence="1" type="ORF">OSB04_011042</name>
</gene>
<protein>
    <recommendedName>
        <fullName evidence="3">Ubiquitin-like protease family profile domain-containing protein</fullName>
    </recommendedName>
</protein>
<accession>A0AA38TG90</accession>
<name>A0AA38TG90_9ASTR</name>
<dbReference type="AlphaFoldDB" id="A0AA38TG90"/>
<dbReference type="Gene3D" id="3.40.395.10">
    <property type="entry name" value="Adenoviral Proteinase, Chain A"/>
    <property type="match status" value="1"/>
</dbReference>
<evidence type="ECO:0000313" key="2">
    <source>
        <dbReference type="Proteomes" id="UP001172457"/>
    </source>
</evidence>
<dbReference type="PANTHER" id="PTHR34835:SF90">
    <property type="entry name" value="AMINOTRANSFERASE-LIKE PLANT MOBILE DOMAIN-CONTAINING PROTEIN"/>
    <property type="match status" value="1"/>
</dbReference>
<comment type="caution">
    <text evidence="1">The sequence shown here is derived from an EMBL/GenBank/DDBJ whole genome shotgun (WGS) entry which is preliminary data.</text>
</comment>
<dbReference type="InterPro" id="IPR038765">
    <property type="entry name" value="Papain-like_cys_pep_sf"/>
</dbReference>
<dbReference type="EMBL" id="JARYMX010000003">
    <property type="protein sequence ID" value="KAJ9556428.1"/>
    <property type="molecule type" value="Genomic_DNA"/>
</dbReference>
<organism evidence="1 2">
    <name type="scientific">Centaurea solstitialis</name>
    <name type="common">yellow star-thistle</name>
    <dbReference type="NCBI Taxonomy" id="347529"/>
    <lineage>
        <taxon>Eukaryota</taxon>
        <taxon>Viridiplantae</taxon>
        <taxon>Streptophyta</taxon>
        <taxon>Embryophyta</taxon>
        <taxon>Tracheophyta</taxon>
        <taxon>Spermatophyta</taxon>
        <taxon>Magnoliopsida</taxon>
        <taxon>eudicotyledons</taxon>
        <taxon>Gunneridae</taxon>
        <taxon>Pentapetalae</taxon>
        <taxon>asterids</taxon>
        <taxon>campanulids</taxon>
        <taxon>Asterales</taxon>
        <taxon>Asteraceae</taxon>
        <taxon>Carduoideae</taxon>
        <taxon>Cardueae</taxon>
        <taxon>Centaureinae</taxon>
        <taxon>Centaurea</taxon>
    </lineage>
</organism>
<dbReference type="Proteomes" id="UP001172457">
    <property type="component" value="Chromosome 3"/>
</dbReference>